<sequence length="326" mass="36062">MAPDLHLLILLQPAATVYSLFWYQITGIMITRRRFILGTGALGLSMTTGKIFARDDIIPLWPDDPPGGGGPSGQLHINSTGSWSNIVSPAIQRFKPENPNGEAVLIAAGGGYRWIGMGREAWPVARWLNANGYTAYVLSYRLPHEKWQAGRLAPLQDAQRAIRLVRSFERKVHVLGFSAGGHLLGLAAARPDFESYPAIDPLDEVVPKVDSVGLIYPVITLEAPYQHTNTHLMMVGKNATPQDEANWSVQNYVTRQYPPTFLAQAEDDHTSNPFNTELMRDTCRRNRVPVELIQISKGGHGFGLGKAGTPAALWDQAYVRWLDRVS</sequence>
<dbReference type="SUPFAM" id="SSF53474">
    <property type="entry name" value="alpha/beta-Hydrolases"/>
    <property type="match status" value="1"/>
</dbReference>
<protein>
    <submittedName>
        <fullName evidence="4">Acetyl esterase/lipase</fullName>
    </submittedName>
</protein>
<gene>
    <name evidence="4" type="ORF">C7430_107166</name>
</gene>
<reference evidence="4 5" key="1">
    <citation type="submission" date="2018-05" db="EMBL/GenBank/DDBJ databases">
        <title>Genomic Encyclopedia of Type Strains, Phase IV (KMG-V): Genome sequencing to study the core and pangenomes of soil and plant-associated prokaryotes.</title>
        <authorList>
            <person name="Whitman W."/>
        </authorList>
    </citation>
    <scope>NUCLEOTIDE SEQUENCE [LARGE SCALE GENOMIC DNA]</scope>
    <source>
        <strain evidence="4 5">PNG 92-11</strain>
    </source>
</reference>
<dbReference type="EMBL" id="QGHE01000007">
    <property type="protein sequence ID" value="PWJ79665.1"/>
    <property type="molecule type" value="Genomic_DNA"/>
</dbReference>
<dbReference type="Gene3D" id="3.40.50.1820">
    <property type="entry name" value="alpha/beta hydrolase"/>
    <property type="match status" value="1"/>
</dbReference>
<dbReference type="InterPro" id="IPR050300">
    <property type="entry name" value="GDXG_lipolytic_enzyme"/>
</dbReference>
<keyword evidence="1" id="KW-0378">Hydrolase</keyword>
<keyword evidence="2" id="KW-0812">Transmembrane</keyword>
<dbReference type="Proteomes" id="UP000245996">
    <property type="component" value="Unassembled WGS sequence"/>
</dbReference>
<organism evidence="4 5">
    <name type="scientific">Enterobacter agglomerans</name>
    <name type="common">Erwinia herbicola</name>
    <name type="synonym">Pantoea agglomerans</name>
    <dbReference type="NCBI Taxonomy" id="549"/>
    <lineage>
        <taxon>Bacteria</taxon>
        <taxon>Pseudomonadati</taxon>
        <taxon>Pseudomonadota</taxon>
        <taxon>Gammaproteobacteria</taxon>
        <taxon>Enterobacterales</taxon>
        <taxon>Erwiniaceae</taxon>
        <taxon>Pantoea</taxon>
        <taxon>Pantoea agglomerans group</taxon>
    </lineage>
</organism>
<dbReference type="Pfam" id="PF20434">
    <property type="entry name" value="BD-FAE"/>
    <property type="match status" value="1"/>
</dbReference>
<dbReference type="PANTHER" id="PTHR48081">
    <property type="entry name" value="AB HYDROLASE SUPERFAMILY PROTEIN C4A8.06C"/>
    <property type="match status" value="1"/>
</dbReference>
<feature type="transmembrane region" description="Helical" evidence="2">
    <location>
        <begin position="6"/>
        <end position="23"/>
    </location>
</feature>
<dbReference type="InterPro" id="IPR029058">
    <property type="entry name" value="AB_hydrolase_fold"/>
</dbReference>
<accession>A0ABD6XSU3</accession>
<evidence type="ECO:0000259" key="3">
    <source>
        <dbReference type="Pfam" id="PF20434"/>
    </source>
</evidence>
<keyword evidence="2" id="KW-0472">Membrane</keyword>
<proteinExistence type="predicted"/>
<evidence type="ECO:0000256" key="2">
    <source>
        <dbReference type="SAM" id="Phobius"/>
    </source>
</evidence>
<evidence type="ECO:0000313" key="5">
    <source>
        <dbReference type="Proteomes" id="UP000245996"/>
    </source>
</evidence>
<dbReference type="AlphaFoldDB" id="A0ABD6XSU3"/>
<keyword evidence="2" id="KW-1133">Transmembrane helix</keyword>
<comment type="caution">
    <text evidence="4">The sequence shown here is derived from an EMBL/GenBank/DDBJ whole genome shotgun (WGS) entry which is preliminary data.</text>
</comment>
<evidence type="ECO:0000313" key="4">
    <source>
        <dbReference type="EMBL" id="PWJ79665.1"/>
    </source>
</evidence>
<dbReference type="PANTHER" id="PTHR48081:SF6">
    <property type="entry name" value="PEPTIDASE S9 PROLYL OLIGOPEPTIDASE CATALYTIC DOMAIN-CONTAINING PROTEIN"/>
    <property type="match status" value="1"/>
</dbReference>
<dbReference type="InterPro" id="IPR049492">
    <property type="entry name" value="BD-FAE-like_dom"/>
</dbReference>
<name>A0ABD6XSU3_ENTAG</name>
<feature type="domain" description="BD-FAE-like" evidence="3">
    <location>
        <begin position="125"/>
        <end position="275"/>
    </location>
</feature>
<dbReference type="GO" id="GO:0016787">
    <property type="term" value="F:hydrolase activity"/>
    <property type="evidence" value="ECO:0007669"/>
    <property type="project" value="UniProtKB-KW"/>
</dbReference>
<evidence type="ECO:0000256" key="1">
    <source>
        <dbReference type="ARBA" id="ARBA00022801"/>
    </source>
</evidence>